<accession>A0A2N5E3F0</accession>
<dbReference type="InterPro" id="IPR010982">
    <property type="entry name" value="Lambda_DNA-bd_dom_sf"/>
</dbReference>
<keyword evidence="2" id="KW-0238">DNA-binding</keyword>
<evidence type="ECO:0000259" key="4">
    <source>
        <dbReference type="PROSITE" id="PS50943"/>
    </source>
</evidence>
<feature type="domain" description="HTH cro/C1-type" evidence="4">
    <location>
        <begin position="36"/>
        <end position="88"/>
    </location>
</feature>
<dbReference type="CDD" id="cd00093">
    <property type="entry name" value="HTH_XRE"/>
    <property type="match status" value="1"/>
</dbReference>
<protein>
    <submittedName>
        <fullName evidence="5">Transcriptional regulator</fullName>
    </submittedName>
</protein>
<dbReference type="InterPro" id="IPR001387">
    <property type="entry name" value="Cro/C1-type_HTH"/>
</dbReference>
<dbReference type="Gene3D" id="1.10.260.40">
    <property type="entry name" value="lambda repressor-like DNA-binding domains"/>
    <property type="match status" value="1"/>
</dbReference>
<name>A0A2N5E3F0_9GAMM</name>
<dbReference type="RefSeq" id="WP_101824474.1">
    <property type="nucleotide sequence ID" value="NZ_PJZH01000009.1"/>
</dbReference>
<keyword evidence="6" id="KW-1185">Reference proteome</keyword>
<dbReference type="Pfam" id="PF01381">
    <property type="entry name" value="HTH_3"/>
    <property type="match status" value="1"/>
</dbReference>
<dbReference type="PANTHER" id="PTHR36511:SF6">
    <property type="entry name" value="TRANSCRIPTIONAL REGULATOR"/>
    <property type="match status" value="1"/>
</dbReference>
<evidence type="ECO:0000256" key="2">
    <source>
        <dbReference type="ARBA" id="ARBA00023125"/>
    </source>
</evidence>
<keyword evidence="3" id="KW-0804">Transcription</keyword>
<evidence type="ECO:0000313" key="5">
    <source>
        <dbReference type="EMBL" id="PLR35220.1"/>
    </source>
</evidence>
<keyword evidence="1" id="KW-0805">Transcription regulation</keyword>
<reference evidence="5 6" key="1">
    <citation type="submission" date="2017-12" db="EMBL/GenBank/DDBJ databases">
        <title>Characterization of six clinical isolates of Enterochimera gen. nov., a novel genus of the Yersiniaciae family and the three species Enterochimera arupensis sp. nov., Enterochimera coloradensis sp. nov, and Enterochimera californica sp. nov.</title>
        <authorList>
            <person name="Rossi A."/>
            <person name="Fisher M."/>
        </authorList>
    </citation>
    <scope>NUCLEOTIDE SEQUENCE [LARGE SCALE GENOMIC DNA]</scope>
    <source>
        <strain evidence="6">2016-Iso4</strain>
    </source>
</reference>
<evidence type="ECO:0000256" key="1">
    <source>
        <dbReference type="ARBA" id="ARBA00023015"/>
    </source>
</evidence>
<evidence type="ECO:0000313" key="6">
    <source>
        <dbReference type="Proteomes" id="UP000234503"/>
    </source>
</evidence>
<dbReference type="SUPFAM" id="SSF47413">
    <property type="entry name" value="lambda repressor-like DNA-binding domains"/>
    <property type="match status" value="1"/>
</dbReference>
<dbReference type="PANTHER" id="PTHR36511">
    <property type="entry name" value="MERR FAMILY BACTERIAL REGULATORY PROTEIN"/>
    <property type="match status" value="1"/>
</dbReference>
<dbReference type="Proteomes" id="UP000234503">
    <property type="component" value="Unassembled WGS sequence"/>
</dbReference>
<gene>
    <name evidence="5" type="ORF">CYR32_11165</name>
</gene>
<dbReference type="OrthoDB" id="9799384at2"/>
<dbReference type="InterPro" id="IPR052359">
    <property type="entry name" value="HTH-type_reg/antitoxin"/>
</dbReference>
<sequence>MDRELFNELLDSFEYGALPAVNLMANQGDDQLPEPKKLRERAGMQIDEFAQCMGVSVAQVKKWEANSCRPSSTAQKLMRLLNANPYLSRQLLES</sequence>
<proteinExistence type="predicted"/>
<evidence type="ECO:0000256" key="3">
    <source>
        <dbReference type="ARBA" id="ARBA00023163"/>
    </source>
</evidence>
<dbReference type="PROSITE" id="PS50943">
    <property type="entry name" value="HTH_CROC1"/>
    <property type="match status" value="1"/>
</dbReference>
<dbReference type="GO" id="GO:0003677">
    <property type="term" value="F:DNA binding"/>
    <property type="evidence" value="ECO:0007669"/>
    <property type="project" value="UniProtKB-KW"/>
</dbReference>
<dbReference type="AlphaFoldDB" id="A0A2N5E3F0"/>
<organism evidence="5 6">
    <name type="scientific">Chimaeribacter coloradensis</name>
    <dbReference type="NCBI Taxonomy" id="2060068"/>
    <lineage>
        <taxon>Bacteria</taxon>
        <taxon>Pseudomonadati</taxon>
        <taxon>Pseudomonadota</taxon>
        <taxon>Gammaproteobacteria</taxon>
        <taxon>Enterobacterales</taxon>
        <taxon>Yersiniaceae</taxon>
        <taxon>Chimaeribacter</taxon>
    </lineage>
</organism>
<comment type="caution">
    <text evidence="5">The sequence shown here is derived from an EMBL/GenBank/DDBJ whole genome shotgun (WGS) entry which is preliminary data.</text>
</comment>
<dbReference type="EMBL" id="PJZH01000009">
    <property type="protein sequence ID" value="PLR35220.1"/>
    <property type="molecule type" value="Genomic_DNA"/>
</dbReference>